<reference evidence="2" key="1">
    <citation type="submission" date="2022-05" db="EMBL/GenBank/DDBJ databases">
        <title>The Musa troglodytarum L. genome provides insights into the mechanism of non-climacteric behaviour and enrichment of carotenoids.</title>
        <authorList>
            <person name="Wang J."/>
        </authorList>
    </citation>
    <scope>NUCLEOTIDE SEQUENCE</scope>
    <source>
        <tissue evidence="2">Leaf</tissue>
    </source>
</reference>
<evidence type="ECO:0008006" key="4">
    <source>
        <dbReference type="Google" id="ProtNLM"/>
    </source>
</evidence>
<dbReference type="AlphaFoldDB" id="A0A9E7EDY2"/>
<name>A0A9E7EDY2_9LILI</name>
<sequence length="77" mass="8519">MGTCAACGRTMTDLFGFVTETWIVLAHFTIPCATARTPSEHKGGIRNNRKQRRFLGITSPLSKNCLFVITPTFCLLV</sequence>
<proteinExistence type="predicted"/>
<feature type="chain" id="PRO_5039220331" description="Secreted protein" evidence="1">
    <location>
        <begin position="36"/>
        <end position="77"/>
    </location>
</feature>
<protein>
    <recommendedName>
        <fullName evidence="4">Secreted protein</fullName>
    </recommendedName>
</protein>
<evidence type="ECO:0000313" key="3">
    <source>
        <dbReference type="Proteomes" id="UP001055439"/>
    </source>
</evidence>
<feature type="signal peptide" evidence="1">
    <location>
        <begin position="1"/>
        <end position="35"/>
    </location>
</feature>
<accession>A0A9E7EDY2</accession>
<evidence type="ECO:0000313" key="2">
    <source>
        <dbReference type="EMBL" id="URD75379.1"/>
    </source>
</evidence>
<gene>
    <name evidence="2" type="ORF">MUK42_35231</name>
</gene>
<organism evidence="2 3">
    <name type="scientific">Musa troglodytarum</name>
    <name type="common">fe'i banana</name>
    <dbReference type="NCBI Taxonomy" id="320322"/>
    <lineage>
        <taxon>Eukaryota</taxon>
        <taxon>Viridiplantae</taxon>
        <taxon>Streptophyta</taxon>
        <taxon>Embryophyta</taxon>
        <taxon>Tracheophyta</taxon>
        <taxon>Spermatophyta</taxon>
        <taxon>Magnoliopsida</taxon>
        <taxon>Liliopsida</taxon>
        <taxon>Zingiberales</taxon>
        <taxon>Musaceae</taxon>
        <taxon>Musa</taxon>
    </lineage>
</organism>
<evidence type="ECO:0000256" key="1">
    <source>
        <dbReference type="SAM" id="SignalP"/>
    </source>
</evidence>
<keyword evidence="3" id="KW-1185">Reference proteome</keyword>
<dbReference type="EMBL" id="CP097502">
    <property type="protein sequence ID" value="URD75379.1"/>
    <property type="molecule type" value="Genomic_DNA"/>
</dbReference>
<keyword evidence="1" id="KW-0732">Signal</keyword>
<dbReference type="Proteomes" id="UP001055439">
    <property type="component" value="Chromosome 1"/>
</dbReference>